<comment type="catalytic activity">
    <reaction evidence="10 11">
        <text>L-cysteinyl-[protein] + hexadecanoyl-CoA = S-hexadecanoyl-L-cysteinyl-[protein] + CoA</text>
        <dbReference type="Rhea" id="RHEA:36683"/>
        <dbReference type="Rhea" id="RHEA-COMP:10131"/>
        <dbReference type="Rhea" id="RHEA-COMP:11032"/>
        <dbReference type="ChEBI" id="CHEBI:29950"/>
        <dbReference type="ChEBI" id="CHEBI:57287"/>
        <dbReference type="ChEBI" id="CHEBI:57379"/>
        <dbReference type="ChEBI" id="CHEBI:74151"/>
        <dbReference type="EC" id="2.3.1.225"/>
    </reaction>
</comment>
<keyword evidence="6" id="KW-0564">Palmitate</keyword>
<feature type="transmembrane region" description="Helical" evidence="11">
    <location>
        <begin position="20"/>
        <end position="50"/>
    </location>
</feature>
<organism evidence="14 15">
    <name type="scientific">Diplocarpon rosae</name>
    <dbReference type="NCBI Taxonomy" id="946125"/>
    <lineage>
        <taxon>Eukaryota</taxon>
        <taxon>Fungi</taxon>
        <taxon>Dikarya</taxon>
        <taxon>Ascomycota</taxon>
        <taxon>Pezizomycotina</taxon>
        <taxon>Leotiomycetes</taxon>
        <taxon>Helotiales</taxon>
        <taxon>Drepanopezizaceae</taxon>
        <taxon>Diplocarpon</taxon>
    </lineage>
</organism>
<dbReference type="InterPro" id="IPR001594">
    <property type="entry name" value="Palmitoyltrfase_DHHC"/>
</dbReference>
<evidence type="ECO:0000256" key="6">
    <source>
        <dbReference type="ARBA" id="ARBA00023139"/>
    </source>
</evidence>
<dbReference type="PANTHER" id="PTHR22883:SF23">
    <property type="entry name" value="PALMITOYLTRANSFERASE ZDHHC6"/>
    <property type="match status" value="1"/>
</dbReference>
<name>A0AAD9WCZ0_9HELO</name>
<dbReference type="GO" id="GO:0006612">
    <property type="term" value="P:protein targeting to membrane"/>
    <property type="evidence" value="ECO:0007669"/>
    <property type="project" value="TreeGrafter"/>
</dbReference>
<feature type="compositionally biased region" description="Basic and acidic residues" evidence="12">
    <location>
        <begin position="505"/>
        <end position="522"/>
    </location>
</feature>
<keyword evidence="7" id="KW-0449">Lipoprotein</keyword>
<evidence type="ECO:0000256" key="4">
    <source>
        <dbReference type="ARBA" id="ARBA00022989"/>
    </source>
</evidence>
<dbReference type="EC" id="2.3.1.225" evidence="11"/>
<sequence length="566" mass="62328">MGKMNDPARAERYNAAANKWVARVVPLILAGIVGYATYVIVAILCVNYLLRKHHEKAAAIPILVVYFILFLLIAVTFFRLVYITIFDPPIVPLGPRAISNRNARHRRKRPTEVGIGGDAYNGRNGLGARDDPDCPGLELFYTKNVFVCELDGKPKWCSSCQNWKPDRAHHDSSSSRCIRKMDHFCPWVGGPVGESNMKFFIQFNFYAALYCLHLLVVMAIYVHQQKSTEGEGVNAQLAVILGLAGFFLCFTAGMAGSSATLAMKNQTQVENLQIVRGRTVIAVIQPSHEELKRIDPEKARCPPYTSITYPLGSRLPPPVSFERRNPNTSRIKTNSQTCRDVPMQPVQLPPQDVDIPAAGPSNQPSTEPSNPTLNLTDPSAAEVQSHDHTCIPDTGASSTAPELLQDPTSAAAATLGGVSDRDLLASRTFAILSMPQGSNPWDLGSRLLNFKAVMGTKMFDWFLPLKRSPCCNHEGTESQFALGPDVQRCKKRAGLIEQSAQELEEDRREREELRAREDRQERLANGAEASNGGDALTNIEMENLNDGRVKGRSGSNSSANIRTGRT</sequence>
<evidence type="ECO:0000259" key="13">
    <source>
        <dbReference type="Pfam" id="PF01529"/>
    </source>
</evidence>
<dbReference type="GO" id="GO:0019706">
    <property type="term" value="F:protein-cysteine S-palmitoyltransferase activity"/>
    <property type="evidence" value="ECO:0007669"/>
    <property type="project" value="UniProtKB-EC"/>
</dbReference>
<reference evidence="14" key="1">
    <citation type="submission" date="2023-06" db="EMBL/GenBank/DDBJ databases">
        <title>Draft genome of Marssonina rosae.</title>
        <authorList>
            <person name="Cheng Q."/>
        </authorList>
    </citation>
    <scope>NUCLEOTIDE SEQUENCE</scope>
    <source>
        <strain evidence="14">R4</strain>
    </source>
</reference>
<comment type="caution">
    <text evidence="14">The sequence shown here is derived from an EMBL/GenBank/DDBJ whole genome shotgun (WGS) entry which is preliminary data.</text>
</comment>
<comment type="domain">
    <text evidence="11">The DHHC domain is required for palmitoyltransferase activity.</text>
</comment>
<evidence type="ECO:0000256" key="3">
    <source>
        <dbReference type="ARBA" id="ARBA00022692"/>
    </source>
</evidence>
<feature type="transmembrane region" description="Helical" evidence="11">
    <location>
        <begin position="203"/>
        <end position="223"/>
    </location>
</feature>
<dbReference type="Proteomes" id="UP001285354">
    <property type="component" value="Unassembled WGS sequence"/>
</dbReference>
<dbReference type="GO" id="GO:0005783">
    <property type="term" value="C:endoplasmic reticulum"/>
    <property type="evidence" value="ECO:0007669"/>
    <property type="project" value="TreeGrafter"/>
</dbReference>
<evidence type="ECO:0000256" key="10">
    <source>
        <dbReference type="ARBA" id="ARBA00048048"/>
    </source>
</evidence>
<feature type="compositionally biased region" description="Polar residues" evidence="12">
    <location>
        <begin position="326"/>
        <end position="338"/>
    </location>
</feature>
<keyword evidence="8 11" id="KW-0012">Acyltransferase</keyword>
<evidence type="ECO:0000256" key="5">
    <source>
        <dbReference type="ARBA" id="ARBA00023136"/>
    </source>
</evidence>
<feature type="transmembrane region" description="Helical" evidence="11">
    <location>
        <begin position="62"/>
        <end position="85"/>
    </location>
</feature>
<evidence type="ECO:0000256" key="12">
    <source>
        <dbReference type="SAM" id="MobiDB-lite"/>
    </source>
</evidence>
<protein>
    <recommendedName>
        <fullName evidence="11">Palmitoyltransferase</fullName>
        <ecNumber evidence="11">2.3.1.225</ecNumber>
    </recommendedName>
</protein>
<keyword evidence="5 11" id="KW-0472">Membrane</keyword>
<evidence type="ECO:0000256" key="7">
    <source>
        <dbReference type="ARBA" id="ARBA00023288"/>
    </source>
</evidence>
<feature type="region of interest" description="Disordered" evidence="12">
    <location>
        <begin position="500"/>
        <end position="566"/>
    </location>
</feature>
<comment type="subcellular location">
    <subcellularLocation>
        <location evidence="1">Membrane</location>
        <topology evidence="1">Multi-pass membrane protein</topology>
    </subcellularLocation>
</comment>
<feature type="region of interest" description="Disordered" evidence="12">
    <location>
        <begin position="307"/>
        <end position="402"/>
    </location>
</feature>
<dbReference type="Pfam" id="PF01529">
    <property type="entry name" value="DHHC"/>
    <property type="match status" value="1"/>
</dbReference>
<feature type="compositionally biased region" description="Polar residues" evidence="12">
    <location>
        <begin position="360"/>
        <end position="377"/>
    </location>
</feature>
<evidence type="ECO:0000256" key="11">
    <source>
        <dbReference type="RuleBase" id="RU079119"/>
    </source>
</evidence>
<evidence type="ECO:0000313" key="14">
    <source>
        <dbReference type="EMBL" id="KAK2624856.1"/>
    </source>
</evidence>
<accession>A0AAD9WCZ0</accession>
<comment type="similarity">
    <text evidence="9">Belongs to the DHHC palmitoyltransferase family. PFA5 subfamily.</text>
</comment>
<dbReference type="AlphaFoldDB" id="A0AAD9WCZ0"/>
<feature type="domain" description="Palmitoyltransferase DHHC" evidence="13">
    <location>
        <begin position="153"/>
        <end position="273"/>
    </location>
</feature>
<evidence type="ECO:0000313" key="15">
    <source>
        <dbReference type="Proteomes" id="UP001285354"/>
    </source>
</evidence>
<gene>
    <name evidence="14" type="ORF">QTJ16_006049</name>
</gene>
<dbReference type="EMBL" id="JAUBYV010000009">
    <property type="protein sequence ID" value="KAK2624856.1"/>
    <property type="molecule type" value="Genomic_DNA"/>
</dbReference>
<dbReference type="PANTHER" id="PTHR22883">
    <property type="entry name" value="ZINC FINGER DHHC DOMAIN CONTAINING PROTEIN"/>
    <property type="match status" value="1"/>
</dbReference>
<feature type="compositionally biased region" description="Polar residues" evidence="12">
    <location>
        <begin position="553"/>
        <end position="566"/>
    </location>
</feature>
<feature type="transmembrane region" description="Helical" evidence="11">
    <location>
        <begin position="235"/>
        <end position="256"/>
    </location>
</feature>
<dbReference type="GO" id="GO:0016020">
    <property type="term" value="C:membrane"/>
    <property type="evidence" value="ECO:0007669"/>
    <property type="project" value="UniProtKB-SubCell"/>
</dbReference>
<evidence type="ECO:0000256" key="2">
    <source>
        <dbReference type="ARBA" id="ARBA00022679"/>
    </source>
</evidence>
<keyword evidence="2 11" id="KW-0808">Transferase</keyword>
<dbReference type="InterPro" id="IPR039859">
    <property type="entry name" value="PFA4/ZDH16/20/ERF2-like"/>
</dbReference>
<dbReference type="PROSITE" id="PS50216">
    <property type="entry name" value="DHHC"/>
    <property type="match status" value="1"/>
</dbReference>
<keyword evidence="4 11" id="KW-1133">Transmembrane helix</keyword>
<evidence type="ECO:0000256" key="9">
    <source>
        <dbReference type="ARBA" id="ARBA00038298"/>
    </source>
</evidence>
<dbReference type="GO" id="GO:0005794">
    <property type="term" value="C:Golgi apparatus"/>
    <property type="evidence" value="ECO:0007669"/>
    <property type="project" value="TreeGrafter"/>
</dbReference>
<evidence type="ECO:0000256" key="1">
    <source>
        <dbReference type="ARBA" id="ARBA00004141"/>
    </source>
</evidence>
<keyword evidence="15" id="KW-1185">Reference proteome</keyword>
<proteinExistence type="inferred from homology"/>
<keyword evidence="3 11" id="KW-0812">Transmembrane</keyword>
<evidence type="ECO:0000256" key="8">
    <source>
        <dbReference type="ARBA" id="ARBA00023315"/>
    </source>
</evidence>